<sequence length="197" mass="21046">MSGIVSSVADNVAIGSISLAANGCVAVASFLTGAFCTTLFIRWGKRKHLHSQYALPLLVEAVLLLIFGITGKAFSGERFLRAVALLCFTMGLQNAMITKLSNAVIRTTHLTGMITDIGISLGRLVLATPDNLVSTSQEFSQLRLLTSLIFAFFIGGVTGANGFTRVGFLFTIPLSMMLLAMAMLPIFDDLKTLDAHV</sequence>
<evidence type="ECO:0000313" key="2">
    <source>
        <dbReference type="EMBL" id="MFC6647166.1"/>
    </source>
</evidence>
<dbReference type="PANTHER" id="PTHR37314:SF4">
    <property type="entry name" value="UPF0700 TRANSMEMBRANE PROTEIN YOAK"/>
    <property type="match status" value="1"/>
</dbReference>
<feature type="transmembrane region" description="Helical" evidence="1">
    <location>
        <begin position="79"/>
        <end position="97"/>
    </location>
</feature>
<protein>
    <submittedName>
        <fullName evidence="2">YoaK family protein</fullName>
    </submittedName>
</protein>
<dbReference type="RefSeq" id="WP_390236050.1">
    <property type="nucleotide sequence ID" value="NZ_JBHSWI010000001.1"/>
</dbReference>
<dbReference type="Proteomes" id="UP001596391">
    <property type="component" value="Unassembled WGS sequence"/>
</dbReference>
<keyword evidence="1" id="KW-0472">Membrane</keyword>
<proteinExistence type="predicted"/>
<gene>
    <name evidence="2" type="ORF">ACFQBQ_16630</name>
</gene>
<feature type="transmembrane region" description="Helical" evidence="1">
    <location>
        <begin position="142"/>
        <end position="160"/>
    </location>
</feature>
<keyword evidence="1" id="KW-1133">Transmembrane helix</keyword>
<accession>A0ABW1ZDD6</accession>
<evidence type="ECO:0000256" key="1">
    <source>
        <dbReference type="SAM" id="Phobius"/>
    </source>
</evidence>
<keyword evidence="1" id="KW-0812">Transmembrane</keyword>
<feature type="transmembrane region" description="Helical" evidence="1">
    <location>
        <begin position="166"/>
        <end position="187"/>
    </location>
</feature>
<feature type="transmembrane region" description="Helical" evidence="1">
    <location>
        <begin position="12"/>
        <end position="41"/>
    </location>
</feature>
<dbReference type="PANTHER" id="PTHR37314">
    <property type="entry name" value="SLR0142 PROTEIN"/>
    <property type="match status" value="1"/>
</dbReference>
<name>A0ABW1ZDD6_9BACT</name>
<dbReference type="InterPro" id="IPR010699">
    <property type="entry name" value="DUF1275"/>
</dbReference>
<keyword evidence="3" id="KW-1185">Reference proteome</keyword>
<comment type="caution">
    <text evidence="2">The sequence shown here is derived from an EMBL/GenBank/DDBJ whole genome shotgun (WGS) entry which is preliminary data.</text>
</comment>
<reference evidence="3" key="1">
    <citation type="journal article" date="2019" name="Int. J. Syst. Evol. Microbiol.">
        <title>The Global Catalogue of Microorganisms (GCM) 10K type strain sequencing project: providing services to taxonomists for standard genome sequencing and annotation.</title>
        <authorList>
            <consortium name="The Broad Institute Genomics Platform"/>
            <consortium name="The Broad Institute Genome Sequencing Center for Infectious Disease"/>
            <person name="Wu L."/>
            <person name="Ma J."/>
        </authorList>
    </citation>
    <scope>NUCLEOTIDE SEQUENCE [LARGE SCALE GENOMIC DNA]</scope>
    <source>
        <strain evidence="3">CGMCC 1.16026</strain>
    </source>
</reference>
<organism evidence="2 3">
    <name type="scientific">Granulicella cerasi</name>
    <dbReference type="NCBI Taxonomy" id="741063"/>
    <lineage>
        <taxon>Bacteria</taxon>
        <taxon>Pseudomonadati</taxon>
        <taxon>Acidobacteriota</taxon>
        <taxon>Terriglobia</taxon>
        <taxon>Terriglobales</taxon>
        <taxon>Acidobacteriaceae</taxon>
        <taxon>Granulicella</taxon>
    </lineage>
</organism>
<evidence type="ECO:0000313" key="3">
    <source>
        <dbReference type="Proteomes" id="UP001596391"/>
    </source>
</evidence>
<dbReference type="EMBL" id="JBHSWI010000001">
    <property type="protein sequence ID" value="MFC6647166.1"/>
    <property type="molecule type" value="Genomic_DNA"/>
</dbReference>
<dbReference type="Pfam" id="PF06912">
    <property type="entry name" value="DUF1275"/>
    <property type="match status" value="1"/>
</dbReference>
<feature type="transmembrane region" description="Helical" evidence="1">
    <location>
        <begin position="53"/>
        <end position="73"/>
    </location>
</feature>